<dbReference type="InterPro" id="IPR018247">
    <property type="entry name" value="EF_Hand_1_Ca_BS"/>
</dbReference>
<organism evidence="2 3">
    <name type="scientific">Photobacterium lipolyticum</name>
    <dbReference type="NCBI Taxonomy" id="266810"/>
    <lineage>
        <taxon>Bacteria</taxon>
        <taxon>Pseudomonadati</taxon>
        <taxon>Pseudomonadota</taxon>
        <taxon>Gammaproteobacteria</taxon>
        <taxon>Vibrionales</taxon>
        <taxon>Vibrionaceae</taxon>
        <taxon>Photobacterium</taxon>
    </lineage>
</organism>
<name>A0A2T3MTA4_9GAMM</name>
<reference evidence="2 3" key="1">
    <citation type="submission" date="2018-03" db="EMBL/GenBank/DDBJ databases">
        <title>Whole genome sequencing of Histamine producing bacteria.</title>
        <authorList>
            <person name="Butler K."/>
        </authorList>
    </citation>
    <scope>NUCLEOTIDE SEQUENCE [LARGE SCALE GENOMIC DNA]</scope>
    <source>
        <strain evidence="2 3">DSM 16190</strain>
    </source>
</reference>
<evidence type="ECO:0000313" key="2">
    <source>
        <dbReference type="EMBL" id="PSW02093.1"/>
    </source>
</evidence>
<dbReference type="PROSITE" id="PS00018">
    <property type="entry name" value="EF_HAND_1"/>
    <property type="match status" value="1"/>
</dbReference>
<evidence type="ECO:0000313" key="3">
    <source>
        <dbReference type="Proteomes" id="UP000240904"/>
    </source>
</evidence>
<dbReference type="AlphaFoldDB" id="A0A2T3MTA4"/>
<feature type="signal peptide" evidence="1">
    <location>
        <begin position="1"/>
        <end position="20"/>
    </location>
</feature>
<feature type="chain" id="PRO_5015607270" evidence="1">
    <location>
        <begin position="21"/>
        <end position="680"/>
    </location>
</feature>
<keyword evidence="3" id="KW-1185">Reference proteome</keyword>
<dbReference type="RefSeq" id="WP_107284930.1">
    <property type="nucleotide sequence ID" value="NZ_PYMC01000019.1"/>
</dbReference>
<protein>
    <submittedName>
        <fullName evidence="2">Uncharacterized protein</fullName>
    </submittedName>
</protein>
<evidence type="ECO:0000256" key="1">
    <source>
        <dbReference type="SAM" id="SignalP"/>
    </source>
</evidence>
<sequence length="680" mass="77147">MCWLRLTGIIGIFLTTHAMAQIYPSTATGWVLPGGWEEPLATSNFDSALDVEEWEMRHADVVFGSLQNAELNQQTIAMGYMYAHKLDCKPGEQTAWLSKQAHQQEIDIEDIYLHFTEDTRLSVPSVSRAMDYLLQGQPLHLLLIRDGNFSTVRLPLSLMPSDELLLLSSYPFTQLNVTSDIAPKVARSLASEQGDIAQWQPTDSEWLKIKDQWQGDLDIKFPWVSAFPAYQQHELAPGNKALASGLKIWALKLSWPIAGKLTAVNLKSWLAFRNEELIIPGWDVRNDKNGDGYISDLEYRSRTSTTASARFRHQSRLIPAGKMRAGSCWYRTNFSDQTVNELHARWYYYDWQRQGLSGAYNDDMAKLLGENQFKVLSGGGIAEILQTAGTAGAESVYAGQMAQFLRQVKNSTQTDWLAANISDLNLWEYPAWPQQLREAVDVWLREHYLSPAMGLKKMQRSWDSFALAHLGDKSLIMSTTRGGRSELQPASMTAWHKDIETGLALYYFFNIPGMTYYHSWNQTFVYGSGNTTTANWYRQGVPKNWVYQPTKMLEVDIGRPVKAPKGYKAVYWQSLDNIAKSTATELSAIELRAANWFWLYRSGWLGNFPSEGVMARQYSGGLVIYRAVKRPDEKDYFQAKSMRISLPGVYQRVNIDGTLSAPIRYIEIGGYEGAVLKKVR</sequence>
<proteinExistence type="predicted"/>
<accession>A0A2T3MTA4</accession>
<gene>
    <name evidence="2" type="ORF">C9I89_19155</name>
</gene>
<keyword evidence="1" id="KW-0732">Signal</keyword>
<dbReference type="OrthoDB" id="5809593at2"/>
<dbReference type="EMBL" id="PYMC01000019">
    <property type="protein sequence ID" value="PSW02093.1"/>
    <property type="molecule type" value="Genomic_DNA"/>
</dbReference>
<dbReference type="Proteomes" id="UP000240904">
    <property type="component" value="Unassembled WGS sequence"/>
</dbReference>
<comment type="caution">
    <text evidence="2">The sequence shown here is derived from an EMBL/GenBank/DDBJ whole genome shotgun (WGS) entry which is preliminary data.</text>
</comment>